<reference evidence="3" key="1">
    <citation type="journal article" date="2016" name="Int. J. Mol. Sci.">
        <title>Comparative genomics of the extreme acidophile Acidithiobacillus thiooxidans reveals intraspecific divergence and niche adaptation.</title>
        <authorList>
            <person name="Zhang X."/>
            <person name="Feng X."/>
            <person name="Tao J."/>
            <person name="Ma L."/>
            <person name="Xiao Y."/>
            <person name="Liang Y."/>
            <person name="Liu X."/>
            <person name="Yin H."/>
        </authorList>
    </citation>
    <scope>NUCLEOTIDE SEQUENCE [LARGE SCALE GENOMIC DNA]</scope>
    <source>
        <strain evidence="3">DXS-W</strain>
    </source>
</reference>
<dbReference type="EMBL" id="LWRY01000003">
    <property type="protein sequence ID" value="OCX76350.1"/>
    <property type="molecule type" value="Genomic_DNA"/>
</dbReference>
<feature type="region of interest" description="Disordered" evidence="1">
    <location>
        <begin position="1"/>
        <end position="30"/>
    </location>
</feature>
<keyword evidence="2" id="KW-0812">Transmembrane</keyword>
<dbReference type="AlphaFoldDB" id="A0A1C2IT30"/>
<accession>A0A1C2IT30</accession>
<gene>
    <name evidence="3" type="ORF">A6M23_00510</name>
</gene>
<dbReference type="RefSeq" id="WP_065974989.1">
    <property type="nucleotide sequence ID" value="NZ_LWRY01000003.1"/>
</dbReference>
<feature type="compositionally biased region" description="Basic and acidic residues" evidence="1">
    <location>
        <begin position="1"/>
        <end position="14"/>
    </location>
</feature>
<evidence type="ECO:0000313" key="4">
    <source>
        <dbReference type="Proteomes" id="UP000095008"/>
    </source>
</evidence>
<dbReference type="Proteomes" id="UP000095008">
    <property type="component" value="Unassembled WGS sequence"/>
</dbReference>
<evidence type="ECO:0000256" key="1">
    <source>
        <dbReference type="SAM" id="MobiDB-lite"/>
    </source>
</evidence>
<sequence>MPPERIEPVIKSDSNKNANSPDEPEKEDDVSAFVPRRPNFEIIRYPSNRGNLEWWHVFLAVLAALFVFWLFHHLYRRYEFETALSDLSSDLHNAFPNLPKETVKSVPLVKPAVPELVGPYQLPLSPKYRIAGKTGTPGHSFYMATGGVGAYVMIPAQDCTVILYTPYCKYHGYTVTTVSGNRSATP</sequence>
<keyword evidence="4" id="KW-1185">Reference proteome</keyword>
<proteinExistence type="predicted"/>
<protein>
    <submittedName>
        <fullName evidence="3">Uncharacterized protein</fullName>
    </submittedName>
</protein>
<evidence type="ECO:0000256" key="2">
    <source>
        <dbReference type="SAM" id="Phobius"/>
    </source>
</evidence>
<feature type="transmembrane region" description="Helical" evidence="2">
    <location>
        <begin position="54"/>
        <end position="71"/>
    </location>
</feature>
<evidence type="ECO:0000313" key="3">
    <source>
        <dbReference type="EMBL" id="OCX76350.1"/>
    </source>
</evidence>
<keyword evidence="2" id="KW-0472">Membrane</keyword>
<comment type="caution">
    <text evidence="3">The sequence shown here is derived from an EMBL/GenBank/DDBJ whole genome shotgun (WGS) entry which is preliminary data.</text>
</comment>
<organism evidence="3 4">
    <name type="scientific">Acidithiobacillus thiooxidans</name>
    <name type="common">Thiobacillus thiooxidans</name>
    <dbReference type="NCBI Taxonomy" id="930"/>
    <lineage>
        <taxon>Bacteria</taxon>
        <taxon>Pseudomonadati</taxon>
        <taxon>Pseudomonadota</taxon>
        <taxon>Acidithiobacillia</taxon>
        <taxon>Acidithiobacillales</taxon>
        <taxon>Acidithiobacillaceae</taxon>
        <taxon>Acidithiobacillus</taxon>
    </lineage>
</organism>
<keyword evidence="2" id="KW-1133">Transmembrane helix</keyword>
<name>A0A1C2IT30_ACITH</name>